<evidence type="ECO:0000256" key="10">
    <source>
        <dbReference type="ARBA" id="ARBA00023603"/>
    </source>
</evidence>
<evidence type="ECO:0000313" key="15">
    <source>
        <dbReference type="Proteomes" id="UP000236151"/>
    </source>
</evidence>
<evidence type="ECO:0000256" key="3">
    <source>
        <dbReference type="ARBA" id="ARBA00022679"/>
    </source>
</evidence>
<dbReference type="GO" id="GO:0005886">
    <property type="term" value="C:plasma membrane"/>
    <property type="evidence" value="ECO:0007669"/>
    <property type="project" value="UniProtKB-SubCell"/>
</dbReference>
<proteinExistence type="inferred from homology"/>
<evidence type="ECO:0000256" key="9">
    <source>
        <dbReference type="ARBA" id="ARBA00023588"/>
    </source>
</evidence>
<keyword evidence="6 13" id="KW-1133">Transmembrane helix</keyword>
<dbReference type="GO" id="GO:0016746">
    <property type="term" value="F:acyltransferase activity"/>
    <property type="evidence" value="ECO:0007669"/>
    <property type="project" value="UniProtKB-KW"/>
</dbReference>
<evidence type="ECO:0000256" key="13">
    <source>
        <dbReference type="SAM" id="Phobius"/>
    </source>
</evidence>
<accession>A0A2K2FMG1</accession>
<evidence type="ECO:0000256" key="7">
    <source>
        <dbReference type="ARBA" id="ARBA00023136"/>
    </source>
</evidence>
<evidence type="ECO:0000256" key="11">
    <source>
        <dbReference type="ARBA" id="ARBA00023667"/>
    </source>
</evidence>
<dbReference type="UniPathway" id="UPA00029">
    <property type="reaction ID" value="UER00560"/>
</dbReference>
<organism evidence="14 15">
    <name type="scientific">Clostridium thermosuccinogenes</name>
    <dbReference type="NCBI Taxonomy" id="84032"/>
    <lineage>
        <taxon>Bacteria</taxon>
        <taxon>Bacillati</taxon>
        <taxon>Bacillota</taxon>
        <taxon>Clostridia</taxon>
        <taxon>Eubacteriales</taxon>
        <taxon>Clostridiaceae</taxon>
        <taxon>Clostridium</taxon>
    </lineage>
</organism>
<dbReference type="InterPro" id="IPR044021">
    <property type="entry name" value="CrtO"/>
</dbReference>
<name>A0A2K2FMG1_9CLOT</name>
<comment type="similarity">
    <text evidence="10">Belongs to the acyltransferase CrtO family.</text>
</comment>
<dbReference type="KEGG" id="cthd:CDO33_03995"/>
<comment type="caution">
    <text evidence="14">The sequence shown here is derived from an EMBL/GenBank/DDBJ whole genome shotgun (WGS) entry which is preliminary data.</text>
</comment>
<evidence type="ECO:0000256" key="1">
    <source>
        <dbReference type="ARBA" id="ARBA00004162"/>
    </source>
</evidence>
<evidence type="ECO:0000256" key="12">
    <source>
        <dbReference type="ARBA" id="ARBA00025324"/>
    </source>
</evidence>
<feature type="transmembrane region" description="Helical" evidence="13">
    <location>
        <begin position="12"/>
        <end position="31"/>
    </location>
</feature>
<comment type="function">
    <text evidence="12">Catalyzes the acylation of glycosyl-4,4'-diaponeurosporenoate, i.e. the esterification of glucose at the C6'' position with the carboxyl group of the C(15) fatty acid 12-methyltetradecanoic acid, to yield staphyloxanthin. This is the last step in the biosynthesis of this orange pigment, present in most staphylococci strains.</text>
</comment>
<keyword evidence="7 13" id="KW-0472">Membrane</keyword>
<evidence type="ECO:0000256" key="2">
    <source>
        <dbReference type="ARBA" id="ARBA00022475"/>
    </source>
</evidence>
<keyword evidence="15" id="KW-1185">Reference proteome</keyword>
<dbReference type="OrthoDB" id="3783432at2"/>
<sequence length="173" mass="20894">MRLLKFLKSKTFTANAVIFFIFSALISFLAGRMPESTYFYKRWLYKERSWEEGGRLYDRLFGVRRWKAKLPEMSDFLKFTFAKKHLKSTDDNYLARFVMESCRSEWTHWSIIFSSLLFLLWNEFIPAFKIILMAITLNLPYIIIQRYNRPRIVRLLEKRGYEEVPCVQKPYPG</sequence>
<keyword evidence="2" id="KW-1003">Cell membrane</keyword>
<dbReference type="Proteomes" id="UP000236151">
    <property type="component" value="Unassembled WGS sequence"/>
</dbReference>
<protein>
    <recommendedName>
        <fullName evidence="11">Glycosyl-4,4'-diaponeurosporenoate acyltransferase</fullName>
    </recommendedName>
</protein>
<keyword evidence="4 13" id="KW-0812">Transmembrane</keyword>
<comment type="pathway">
    <text evidence="9">Carotenoid biosynthesis; staphyloxanthin biosynthesis; staphyloxanthin from farnesyl diphosphate: step 5/5.</text>
</comment>
<dbReference type="EMBL" id="NIOJ01000002">
    <property type="protein sequence ID" value="PNU01411.1"/>
    <property type="molecule type" value="Genomic_DNA"/>
</dbReference>
<keyword evidence="5" id="KW-0732">Signal</keyword>
<evidence type="ECO:0000256" key="5">
    <source>
        <dbReference type="ARBA" id="ARBA00022729"/>
    </source>
</evidence>
<keyword evidence="3" id="KW-0808">Transferase</keyword>
<gene>
    <name evidence="14" type="ORF">CDQ84_01730</name>
</gene>
<reference evidence="14 15" key="1">
    <citation type="submission" date="2017-06" db="EMBL/GenBank/DDBJ databases">
        <title>Investigating the central metabolism of Clostridium thermosuccinogenes.</title>
        <authorList>
            <person name="Koendjbiharie J.G."/>
            <person name="van Kranenburg R."/>
        </authorList>
    </citation>
    <scope>NUCLEOTIDE SEQUENCE [LARGE SCALE GENOMIC DNA]</scope>
    <source>
        <strain evidence="14 15">DSM 5806</strain>
    </source>
</reference>
<comment type="subcellular location">
    <subcellularLocation>
        <location evidence="1">Cell membrane</location>
        <topology evidence="1">Single-pass membrane protein</topology>
    </subcellularLocation>
</comment>
<evidence type="ECO:0000256" key="4">
    <source>
        <dbReference type="ARBA" id="ARBA00022692"/>
    </source>
</evidence>
<evidence type="ECO:0000256" key="6">
    <source>
        <dbReference type="ARBA" id="ARBA00022989"/>
    </source>
</evidence>
<dbReference type="RefSeq" id="WP_103079991.1">
    <property type="nucleotide sequence ID" value="NZ_CP021850.1"/>
</dbReference>
<evidence type="ECO:0000313" key="14">
    <source>
        <dbReference type="EMBL" id="PNU01411.1"/>
    </source>
</evidence>
<feature type="transmembrane region" description="Helical" evidence="13">
    <location>
        <begin position="124"/>
        <end position="144"/>
    </location>
</feature>
<keyword evidence="8" id="KW-0012">Acyltransferase</keyword>
<dbReference type="Pfam" id="PF18927">
    <property type="entry name" value="CrtO"/>
    <property type="match status" value="1"/>
</dbReference>
<dbReference type="AlphaFoldDB" id="A0A2K2FMG1"/>
<evidence type="ECO:0000256" key="8">
    <source>
        <dbReference type="ARBA" id="ARBA00023315"/>
    </source>
</evidence>